<dbReference type="Proteomes" id="UP000766336">
    <property type="component" value="Unassembled WGS sequence"/>
</dbReference>
<protein>
    <submittedName>
        <fullName evidence="2">GDP-mannose 4,6-dehydratase</fullName>
        <ecNumber evidence="2">4.2.1.47</ecNumber>
    </submittedName>
</protein>
<dbReference type="InterPro" id="IPR016040">
    <property type="entry name" value="NAD(P)-bd_dom"/>
</dbReference>
<dbReference type="EC" id="4.2.1.47" evidence="2"/>
<dbReference type="InterPro" id="IPR045869">
    <property type="entry name" value="Arna-like_SDR_e"/>
</dbReference>
<keyword evidence="3" id="KW-1185">Reference proteome</keyword>
<name>A0ABS5Q9T8_9PROT</name>
<dbReference type="PANTHER" id="PTHR43000">
    <property type="entry name" value="DTDP-D-GLUCOSE 4,6-DEHYDRATASE-RELATED"/>
    <property type="match status" value="1"/>
</dbReference>
<accession>A0ABS5Q9T8</accession>
<comment type="caution">
    <text evidence="2">The sequence shown here is derived from an EMBL/GenBank/DDBJ whole genome shotgun (WGS) entry which is preliminary data.</text>
</comment>
<sequence length="328" mass="34856">MEGTRVLVTGAGGFIGSHLVERLVAAGAKVRALLHYGAEGGFGNARFMPREARLAVEWLHGDLLDGEFIARATANQEVVFHLAAMVAIPHSYRAPRSFVEANTVGTLNVLEAARAAAVQRVVHTSTSEVYGSAQYIPMDEAHPLRAQSPYAATKIGADKLAESYHAAFGLPVVTVRPFNTFGPRQSARAVIPTVIGQLLGGAKQVMLGATTPIRDMTFVTDTVDGMITAATAAGIEGRTFNLGTGHGESVGEIAARIVAAFGTEAEVTLDPQRLRPPASEVDRLISDNTAFRKATGWAPRVSLDEGLRATIDFFRAHPGLLPTQEYAT</sequence>
<dbReference type="Gene3D" id="3.40.50.720">
    <property type="entry name" value="NAD(P)-binding Rossmann-like Domain"/>
    <property type="match status" value="1"/>
</dbReference>
<organism evidence="2 3">
    <name type="scientific">Roseococcus pinisoli</name>
    <dbReference type="NCBI Taxonomy" id="2835040"/>
    <lineage>
        <taxon>Bacteria</taxon>
        <taxon>Pseudomonadati</taxon>
        <taxon>Pseudomonadota</taxon>
        <taxon>Alphaproteobacteria</taxon>
        <taxon>Acetobacterales</taxon>
        <taxon>Roseomonadaceae</taxon>
        <taxon>Roseococcus</taxon>
    </lineage>
</organism>
<dbReference type="CDD" id="cd05257">
    <property type="entry name" value="Arna_like_SDR_e"/>
    <property type="match status" value="1"/>
</dbReference>
<proteinExistence type="predicted"/>
<dbReference type="RefSeq" id="WP_213668898.1">
    <property type="nucleotide sequence ID" value="NZ_JAHCDA010000001.1"/>
</dbReference>
<dbReference type="GO" id="GO:0008446">
    <property type="term" value="F:GDP-mannose 4,6-dehydratase activity"/>
    <property type="evidence" value="ECO:0007669"/>
    <property type="project" value="UniProtKB-EC"/>
</dbReference>
<dbReference type="InterPro" id="IPR036291">
    <property type="entry name" value="NAD(P)-bd_dom_sf"/>
</dbReference>
<evidence type="ECO:0000259" key="1">
    <source>
        <dbReference type="Pfam" id="PF16363"/>
    </source>
</evidence>
<gene>
    <name evidence="2" type="ORF">KHU32_04920</name>
</gene>
<evidence type="ECO:0000313" key="2">
    <source>
        <dbReference type="EMBL" id="MBS7810268.1"/>
    </source>
</evidence>
<evidence type="ECO:0000313" key="3">
    <source>
        <dbReference type="Proteomes" id="UP000766336"/>
    </source>
</evidence>
<dbReference type="Pfam" id="PF16363">
    <property type="entry name" value="GDP_Man_Dehyd"/>
    <property type="match status" value="1"/>
</dbReference>
<dbReference type="SUPFAM" id="SSF51735">
    <property type="entry name" value="NAD(P)-binding Rossmann-fold domains"/>
    <property type="match status" value="1"/>
</dbReference>
<dbReference type="EMBL" id="JAHCDA010000001">
    <property type="protein sequence ID" value="MBS7810268.1"/>
    <property type="molecule type" value="Genomic_DNA"/>
</dbReference>
<reference evidence="2 3" key="1">
    <citation type="submission" date="2021-05" db="EMBL/GenBank/DDBJ databases">
        <title>Roseococcus sp. XZZS9, whole genome shotgun sequencing project.</title>
        <authorList>
            <person name="Zhao G."/>
            <person name="Shen L."/>
        </authorList>
    </citation>
    <scope>NUCLEOTIDE SEQUENCE [LARGE SCALE GENOMIC DNA]</scope>
    <source>
        <strain evidence="2 3">XZZS9</strain>
    </source>
</reference>
<keyword evidence="2" id="KW-0456">Lyase</keyword>
<feature type="domain" description="NAD(P)-binding" evidence="1">
    <location>
        <begin position="7"/>
        <end position="309"/>
    </location>
</feature>